<dbReference type="CDD" id="cd07363">
    <property type="entry name" value="45_DOPA_Dioxygenase"/>
    <property type="match status" value="1"/>
</dbReference>
<dbReference type="Proteomes" id="UP001645038">
    <property type="component" value="Unassembled WGS sequence"/>
</dbReference>
<dbReference type="RefSeq" id="WP_192536498.1">
    <property type="nucleotide sequence ID" value="NZ_JABUZA010000009.1"/>
</dbReference>
<evidence type="ECO:0000256" key="5">
    <source>
        <dbReference type="ARBA" id="ARBA00023002"/>
    </source>
</evidence>
<comment type="similarity">
    <text evidence="2">Belongs to the DODA-type extradiol aromatic ring-opening dioxygenase family.</text>
</comment>
<proteinExistence type="inferred from homology"/>
<dbReference type="PIRSF" id="PIRSF006157">
    <property type="entry name" value="Doxgns_DODA"/>
    <property type="match status" value="1"/>
</dbReference>
<evidence type="ECO:0000256" key="3">
    <source>
        <dbReference type="ARBA" id="ARBA00022723"/>
    </source>
</evidence>
<organism evidence="7 8">
    <name type="scientific">Halomonas colorata</name>
    <dbReference type="NCBI Taxonomy" id="2742615"/>
    <lineage>
        <taxon>Bacteria</taxon>
        <taxon>Pseudomonadati</taxon>
        <taxon>Pseudomonadota</taxon>
        <taxon>Gammaproteobacteria</taxon>
        <taxon>Oceanospirillales</taxon>
        <taxon>Halomonadaceae</taxon>
        <taxon>Halomonas</taxon>
    </lineage>
</organism>
<dbReference type="PANTHER" id="PTHR30096">
    <property type="entry name" value="4,5-DOPA DIOXYGENASE EXTRADIOL-LIKE PROTEIN"/>
    <property type="match status" value="1"/>
</dbReference>
<name>A0ABR9FTI8_9GAMM</name>
<dbReference type="InterPro" id="IPR014436">
    <property type="entry name" value="Extradiol_dOase_DODA"/>
</dbReference>
<dbReference type="SUPFAM" id="SSF53213">
    <property type="entry name" value="LigB-like"/>
    <property type="match status" value="1"/>
</dbReference>
<comment type="cofactor">
    <cofactor evidence="1">
        <name>Zn(2+)</name>
        <dbReference type="ChEBI" id="CHEBI:29105"/>
    </cofactor>
</comment>
<keyword evidence="7" id="KW-0223">Dioxygenase</keyword>
<keyword evidence="3" id="KW-0479">Metal-binding</keyword>
<dbReference type="InterPro" id="IPR004183">
    <property type="entry name" value="Xdiol_dOase_suB"/>
</dbReference>
<reference evidence="7 8" key="1">
    <citation type="submission" date="2020-07" db="EMBL/GenBank/DDBJ databases">
        <title>Halophilic bacteria isolated from french cheeses.</title>
        <authorList>
            <person name="Kothe C.I."/>
            <person name="Farah-Kraiem B."/>
            <person name="Renault P."/>
            <person name="Dridi B."/>
        </authorList>
    </citation>
    <scope>NUCLEOTIDE SEQUENCE [LARGE SCALE GENOMIC DNA]</scope>
    <source>
        <strain evidence="7 8">FME20</strain>
    </source>
</reference>
<dbReference type="PANTHER" id="PTHR30096:SF0">
    <property type="entry name" value="4,5-DOPA DIOXYGENASE EXTRADIOL-LIKE PROTEIN"/>
    <property type="match status" value="1"/>
</dbReference>
<gene>
    <name evidence="7" type="ORF">EI547_00650</name>
</gene>
<comment type="caution">
    <text evidence="7">The sequence shown here is derived from an EMBL/GenBank/DDBJ whole genome shotgun (WGS) entry which is preliminary data.</text>
</comment>
<evidence type="ECO:0000259" key="6">
    <source>
        <dbReference type="Pfam" id="PF02900"/>
    </source>
</evidence>
<protein>
    <submittedName>
        <fullName evidence="7">Dioxygenase</fullName>
    </submittedName>
</protein>
<dbReference type="GO" id="GO:0051213">
    <property type="term" value="F:dioxygenase activity"/>
    <property type="evidence" value="ECO:0007669"/>
    <property type="project" value="UniProtKB-KW"/>
</dbReference>
<keyword evidence="4" id="KW-0862">Zinc</keyword>
<evidence type="ECO:0000256" key="1">
    <source>
        <dbReference type="ARBA" id="ARBA00001947"/>
    </source>
</evidence>
<sequence length="245" mass="26594">MLPSLFISHGSPMLALTPTPAHQFLRELGKTLAPKAVVVVSAHWESLALKVSNTAWPETIHDFGGFPQALFECQYPAPGEPELAERLAALLGAQSVERGLDHGAWVPLSLMFPKADIPVVSVSLPIRWSNQELAELGSKLATLRDEGILVIGSGSLTHNLYETMPMGSAMPDWVGEFADWVDSKLASNDRDALLDWQDAPEARRNHPTPEHFQPLLVAMGAGGDAKQLHHSVEHGVLAMDVYAFA</sequence>
<keyword evidence="8" id="KW-1185">Reference proteome</keyword>
<evidence type="ECO:0000256" key="4">
    <source>
        <dbReference type="ARBA" id="ARBA00022833"/>
    </source>
</evidence>
<dbReference type="Pfam" id="PF02900">
    <property type="entry name" value="LigB"/>
    <property type="match status" value="1"/>
</dbReference>
<accession>A0ABR9FTI8</accession>
<keyword evidence="5" id="KW-0560">Oxidoreductase</keyword>
<evidence type="ECO:0000313" key="8">
    <source>
        <dbReference type="Proteomes" id="UP001645038"/>
    </source>
</evidence>
<evidence type="ECO:0000256" key="2">
    <source>
        <dbReference type="ARBA" id="ARBA00007581"/>
    </source>
</evidence>
<dbReference type="EMBL" id="RRZB01000001">
    <property type="protein sequence ID" value="MBE0461966.1"/>
    <property type="molecule type" value="Genomic_DNA"/>
</dbReference>
<feature type="domain" description="Extradiol ring-cleavage dioxygenase class III enzyme subunit B" evidence="6">
    <location>
        <begin position="5"/>
        <end position="233"/>
    </location>
</feature>
<evidence type="ECO:0000313" key="7">
    <source>
        <dbReference type="EMBL" id="MBE0461966.1"/>
    </source>
</evidence>
<dbReference type="Gene3D" id="3.40.830.10">
    <property type="entry name" value="LigB-like"/>
    <property type="match status" value="1"/>
</dbReference>